<feature type="region of interest" description="Disordered" evidence="2">
    <location>
        <begin position="571"/>
        <end position="852"/>
    </location>
</feature>
<feature type="compositionally biased region" description="Acidic residues" evidence="2">
    <location>
        <begin position="417"/>
        <end position="432"/>
    </location>
</feature>
<evidence type="ECO:0000313" key="3">
    <source>
        <dbReference type="EMBL" id="KAK7095947.1"/>
    </source>
</evidence>
<feature type="compositionally biased region" description="Low complexity" evidence="2">
    <location>
        <begin position="791"/>
        <end position="802"/>
    </location>
</feature>
<evidence type="ECO:0000256" key="2">
    <source>
        <dbReference type="SAM" id="MobiDB-lite"/>
    </source>
</evidence>
<dbReference type="Proteomes" id="UP001374579">
    <property type="component" value="Unassembled WGS sequence"/>
</dbReference>
<proteinExistence type="predicted"/>
<dbReference type="PANTHER" id="PTHR28375:SF1">
    <property type="entry name" value="PROTEIN HINDERIN"/>
    <property type="match status" value="1"/>
</dbReference>
<feature type="compositionally biased region" description="Pro residues" evidence="2">
    <location>
        <begin position="163"/>
        <end position="184"/>
    </location>
</feature>
<organism evidence="3 4">
    <name type="scientific">Littorina saxatilis</name>
    <dbReference type="NCBI Taxonomy" id="31220"/>
    <lineage>
        <taxon>Eukaryota</taxon>
        <taxon>Metazoa</taxon>
        <taxon>Spiralia</taxon>
        <taxon>Lophotrochozoa</taxon>
        <taxon>Mollusca</taxon>
        <taxon>Gastropoda</taxon>
        <taxon>Caenogastropoda</taxon>
        <taxon>Littorinimorpha</taxon>
        <taxon>Littorinoidea</taxon>
        <taxon>Littorinidae</taxon>
        <taxon>Littorina</taxon>
    </lineage>
</organism>
<feature type="compositionally biased region" description="Basic residues" evidence="2">
    <location>
        <begin position="362"/>
        <end position="371"/>
    </location>
</feature>
<feature type="coiled-coil region" evidence="1">
    <location>
        <begin position="94"/>
        <end position="149"/>
    </location>
</feature>
<feature type="region of interest" description="Disordered" evidence="2">
    <location>
        <begin position="163"/>
        <end position="194"/>
    </location>
</feature>
<feature type="region of interest" description="Disordered" evidence="2">
    <location>
        <begin position="512"/>
        <end position="548"/>
    </location>
</feature>
<feature type="compositionally biased region" description="Basic and acidic residues" evidence="2">
    <location>
        <begin position="643"/>
        <end position="668"/>
    </location>
</feature>
<feature type="compositionally biased region" description="Basic and acidic residues" evidence="2">
    <location>
        <begin position="683"/>
        <end position="700"/>
    </location>
</feature>
<evidence type="ECO:0000313" key="4">
    <source>
        <dbReference type="Proteomes" id="UP001374579"/>
    </source>
</evidence>
<feature type="compositionally biased region" description="Basic and acidic residues" evidence="2">
    <location>
        <begin position="608"/>
        <end position="628"/>
    </location>
</feature>
<comment type="caution">
    <text evidence="3">The sequence shown here is derived from an EMBL/GenBank/DDBJ whole genome shotgun (WGS) entry which is preliminary data.</text>
</comment>
<name>A0AAN9AZ77_9CAEN</name>
<dbReference type="PANTHER" id="PTHR28375">
    <property type="entry name" value="PROTEIN HINDERIN"/>
    <property type="match status" value="1"/>
</dbReference>
<accession>A0AAN9AZ77</accession>
<reference evidence="3 4" key="1">
    <citation type="submission" date="2024-02" db="EMBL/GenBank/DDBJ databases">
        <title>Chromosome-scale genome assembly of the rough periwinkle Littorina saxatilis.</title>
        <authorList>
            <person name="De Jode A."/>
            <person name="Faria R."/>
            <person name="Formenti G."/>
            <person name="Sims Y."/>
            <person name="Smith T.P."/>
            <person name="Tracey A."/>
            <person name="Wood J.M.D."/>
            <person name="Zagrodzka Z.B."/>
            <person name="Johannesson K."/>
            <person name="Butlin R.K."/>
            <person name="Leder E.H."/>
        </authorList>
    </citation>
    <scope>NUCLEOTIDE SEQUENCE [LARGE SCALE GENOMIC DNA]</scope>
    <source>
        <strain evidence="3">Snail1</strain>
        <tissue evidence="3">Muscle</tissue>
    </source>
</reference>
<feature type="compositionally biased region" description="Polar residues" evidence="2">
    <location>
        <begin position="579"/>
        <end position="588"/>
    </location>
</feature>
<dbReference type="AlphaFoldDB" id="A0AAN9AZ77"/>
<feature type="region of interest" description="Disordered" evidence="2">
    <location>
        <begin position="1"/>
        <end position="25"/>
    </location>
</feature>
<feature type="region of interest" description="Disordered" evidence="2">
    <location>
        <begin position="402"/>
        <end position="465"/>
    </location>
</feature>
<dbReference type="InterPro" id="IPR032736">
    <property type="entry name" value="Hinderin"/>
</dbReference>
<feature type="compositionally biased region" description="Basic and acidic residues" evidence="2">
    <location>
        <begin position="526"/>
        <end position="545"/>
    </location>
</feature>
<keyword evidence="4" id="KW-1185">Reference proteome</keyword>
<feature type="region of interest" description="Disordered" evidence="2">
    <location>
        <begin position="234"/>
        <end position="294"/>
    </location>
</feature>
<feature type="region of interest" description="Disordered" evidence="2">
    <location>
        <begin position="348"/>
        <end position="382"/>
    </location>
</feature>
<feature type="compositionally biased region" description="Acidic residues" evidence="2">
    <location>
        <begin position="670"/>
        <end position="682"/>
    </location>
</feature>
<dbReference type="EMBL" id="JBAMIC010000014">
    <property type="protein sequence ID" value="KAK7095947.1"/>
    <property type="molecule type" value="Genomic_DNA"/>
</dbReference>
<dbReference type="Pfam" id="PF15369">
    <property type="entry name" value="KIAA1328"/>
    <property type="match status" value="1"/>
</dbReference>
<keyword evidence="1" id="KW-0175">Coiled coil</keyword>
<evidence type="ECO:0000256" key="1">
    <source>
        <dbReference type="SAM" id="Coils"/>
    </source>
</evidence>
<feature type="compositionally biased region" description="Acidic residues" evidence="2">
    <location>
        <begin position="837"/>
        <end position="852"/>
    </location>
</feature>
<gene>
    <name evidence="3" type="ORF">V1264_005300</name>
</gene>
<protein>
    <submittedName>
        <fullName evidence="3">Uncharacterized protein</fullName>
    </submittedName>
</protein>
<sequence length="863" mass="95868">MESSSSDDDAIVPGVNQTSAGNLRPKVRLRRPHNVQTKVPKAQPQMEDFASATSLSVQDLSQSLDERKLRPAGGGAKRKQVSLKDLCVEDKQRIANLIKELAKVGEEREKAREELDRERRDYERQILKLVEQQEQILKERQECERHLEECQQILAQSQQFHLPPPHAASPLPPFVPPQPYPHPAPHQQWKSSPAKGQELGLSLMANVGSPSGHGVRDSEVALYRYQQQMLINSNRNNSCAGPPDQIHRSSNPQARPVDAASVPAAPYSQQHHQHHHHEQQQQERHQQQSSHRHVPHANVFDSAVQQTVVLDMYAGTWGRKDLNLASAAPVSSKEEIIDHFFASQPQDNVGMGSLKRRDDRRTVKHSGKGVKHGAFLPPIMSSTQKSTEIGDYLSVDSRQEYIPLAPDNGSPKSADRGDDDIDDDDEDEDDEGDARREEGRRGASNRVMFAEGGDMEQRLHSPSGDGTVTANMFSKMTQTQRKEYLLQQRAQLLNEQERLRHILGEQEAMLTEKQQALSARSRHHGSREEEEGRREGERDTVHDDDPLGLVPQRLAIDAALERQRAIVDSLEQEAEHRNSATSSKSPDNCGSARLPGSHHPMENAGARAEMERVGSGKRKGAEGGRGRENGPTQAQAKPGKLSDIVRKLDYSLHSDSEVGRAEEGHSSSDGDNDTDDGDDDDDKGTAVEGRKQSTPQRHDAGTSVSFRTLPRTALSPARMKEEDDRAFASSVLPPTHKSQTPGEKTMSVLEIINSLGSPQGRAHPATSHRPPAHHHHFSPPRDELSPFRLKSASLQQESSPSSIPYRELPPLNRWRGEEGEEDEIVVIDSSINIGDGGDCEGDESANEEELEESQILEDIFFVK</sequence>
<feature type="compositionally biased region" description="Acidic residues" evidence="2">
    <location>
        <begin position="1"/>
        <end position="10"/>
    </location>
</feature>